<dbReference type="InterPro" id="IPR000924">
    <property type="entry name" value="Glu/Gln-tRNA-synth"/>
</dbReference>
<keyword evidence="7 8" id="KW-0030">Aminoacyl-tRNA synthetase</keyword>
<comment type="caution">
    <text evidence="8">Lacks conserved residue(s) required for the propagation of feature annotation.</text>
</comment>
<dbReference type="InterPro" id="IPR020751">
    <property type="entry name" value="aa-tRNA-synth_I_codon-bd_sub2"/>
</dbReference>
<dbReference type="Pfam" id="PF19269">
    <property type="entry name" value="Anticodon_2"/>
    <property type="match status" value="1"/>
</dbReference>
<dbReference type="GO" id="GO:0000049">
    <property type="term" value="F:tRNA binding"/>
    <property type="evidence" value="ECO:0007669"/>
    <property type="project" value="InterPro"/>
</dbReference>
<evidence type="ECO:0000256" key="7">
    <source>
        <dbReference type="ARBA" id="ARBA00023146"/>
    </source>
</evidence>
<feature type="domain" description="Glutamyl/glutaminyl-tRNA synthetase class Ib catalytic" evidence="9">
    <location>
        <begin position="3"/>
        <end position="305"/>
    </location>
</feature>
<dbReference type="Proteomes" id="UP000279470">
    <property type="component" value="Unassembled WGS sequence"/>
</dbReference>
<dbReference type="HAMAP" id="MF_00022">
    <property type="entry name" value="Glu_tRNA_synth_type1"/>
    <property type="match status" value="1"/>
</dbReference>
<evidence type="ECO:0000256" key="3">
    <source>
        <dbReference type="ARBA" id="ARBA00022598"/>
    </source>
</evidence>
<dbReference type="GO" id="GO:0005737">
    <property type="term" value="C:cytoplasm"/>
    <property type="evidence" value="ECO:0007669"/>
    <property type="project" value="UniProtKB-SubCell"/>
</dbReference>
<evidence type="ECO:0000259" key="10">
    <source>
        <dbReference type="Pfam" id="PF19269"/>
    </source>
</evidence>
<dbReference type="AlphaFoldDB" id="A0A3R9Z573"/>
<dbReference type="NCBIfam" id="TIGR00464">
    <property type="entry name" value="gltX_bact"/>
    <property type="match status" value="1"/>
</dbReference>
<dbReference type="InterPro" id="IPR049940">
    <property type="entry name" value="GluQ/Sye"/>
</dbReference>
<dbReference type="InterPro" id="IPR008925">
    <property type="entry name" value="aa_tRNA-synth_I_cd-bd_sf"/>
</dbReference>
<accession>A0A3R9Z573</accession>
<dbReference type="Pfam" id="PF00749">
    <property type="entry name" value="tRNA-synt_1c"/>
    <property type="match status" value="1"/>
</dbReference>
<dbReference type="GO" id="GO:0006424">
    <property type="term" value="P:glutamyl-tRNA aminoacylation"/>
    <property type="evidence" value="ECO:0007669"/>
    <property type="project" value="UniProtKB-UniRule"/>
</dbReference>
<feature type="short sequence motif" description="'HIGH' region" evidence="8">
    <location>
        <begin position="9"/>
        <end position="19"/>
    </location>
</feature>
<dbReference type="InterPro" id="IPR001412">
    <property type="entry name" value="aa-tRNA-synth_I_CS"/>
</dbReference>
<keyword evidence="5 8" id="KW-0067">ATP-binding</keyword>
<dbReference type="GO" id="GO:0004818">
    <property type="term" value="F:glutamate-tRNA ligase activity"/>
    <property type="evidence" value="ECO:0007669"/>
    <property type="project" value="UniProtKB-UniRule"/>
</dbReference>
<evidence type="ECO:0000256" key="8">
    <source>
        <dbReference type="HAMAP-Rule" id="MF_00022"/>
    </source>
</evidence>
<keyword evidence="3 8" id="KW-0436">Ligase</keyword>
<comment type="subunit">
    <text evidence="8">Monomer.</text>
</comment>
<dbReference type="GO" id="GO:0005524">
    <property type="term" value="F:ATP binding"/>
    <property type="evidence" value="ECO:0007669"/>
    <property type="project" value="UniProtKB-UniRule"/>
</dbReference>
<keyword evidence="6 8" id="KW-0648">Protein biosynthesis</keyword>
<dbReference type="SUPFAM" id="SSF52374">
    <property type="entry name" value="Nucleotidylyl transferase"/>
    <property type="match status" value="1"/>
</dbReference>
<dbReference type="EC" id="6.1.1.17" evidence="8"/>
<organism evidence="11 12">
    <name type="scientific">Candidatus Aquarickettsia rohweri</name>
    <dbReference type="NCBI Taxonomy" id="2602574"/>
    <lineage>
        <taxon>Bacteria</taxon>
        <taxon>Pseudomonadati</taxon>
        <taxon>Pseudomonadota</taxon>
        <taxon>Alphaproteobacteria</taxon>
        <taxon>Rickettsiales</taxon>
        <taxon>Candidatus Midichloriaceae</taxon>
        <taxon>Candidatus Aquarickettsia</taxon>
    </lineage>
</organism>
<dbReference type="PANTHER" id="PTHR43311">
    <property type="entry name" value="GLUTAMATE--TRNA LIGASE"/>
    <property type="match status" value="1"/>
</dbReference>
<feature type="domain" description="Aminoacyl-tRNA synthetase class I anticodon-binding" evidence="10">
    <location>
        <begin position="364"/>
        <end position="442"/>
    </location>
</feature>
<comment type="similarity">
    <text evidence="1 8">Belongs to the class-I aminoacyl-tRNA synthetase family. Glutamate--tRNA ligase type 1 subfamily.</text>
</comment>
<dbReference type="Gene3D" id="3.40.50.620">
    <property type="entry name" value="HUPs"/>
    <property type="match status" value="1"/>
</dbReference>
<dbReference type="EMBL" id="RXFM01000067">
    <property type="protein sequence ID" value="RST64171.1"/>
    <property type="molecule type" value="Genomic_DNA"/>
</dbReference>
<dbReference type="PROSITE" id="PS00178">
    <property type="entry name" value="AA_TRNA_LIGASE_I"/>
    <property type="match status" value="1"/>
</dbReference>
<evidence type="ECO:0000256" key="6">
    <source>
        <dbReference type="ARBA" id="ARBA00022917"/>
    </source>
</evidence>
<gene>
    <name evidence="8" type="primary">gltX</name>
    <name evidence="11" type="ORF">EIC27_04880</name>
</gene>
<keyword evidence="4 8" id="KW-0547">Nucleotide-binding</keyword>
<name>A0A3R9Z573_9RICK</name>
<dbReference type="PANTHER" id="PTHR43311:SF2">
    <property type="entry name" value="GLUTAMATE--TRNA LIGASE, MITOCHONDRIAL-RELATED"/>
    <property type="match status" value="1"/>
</dbReference>
<evidence type="ECO:0000256" key="4">
    <source>
        <dbReference type="ARBA" id="ARBA00022741"/>
    </source>
</evidence>
<dbReference type="InterPro" id="IPR004527">
    <property type="entry name" value="Glu-tRNA-ligase_bac/mito"/>
</dbReference>
<keyword evidence="2 8" id="KW-0963">Cytoplasm</keyword>
<keyword evidence="12" id="KW-1185">Reference proteome</keyword>
<dbReference type="InterPro" id="IPR020058">
    <property type="entry name" value="Glu/Gln-tRNA-synth_Ib_cat-dom"/>
</dbReference>
<dbReference type="InterPro" id="IPR014729">
    <property type="entry name" value="Rossmann-like_a/b/a_fold"/>
</dbReference>
<dbReference type="Gene3D" id="1.10.10.350">
    <property type="match status" value="1"/>
</dbReference>
<dbReference type="InterPro" id="IPR045462">
    <property type="entry name" value="aa-tRNA-synth_I_cd-bd"/>
</dbReference>
<sequence>MTVITRFAPSPTGFLHVGNLRTALITWLYAKSNNGKFLLRIDDTDIKRSKNEYISSIKEDLKWVGIDWDVCFQQSDRIAKYENAKNNLIKAGRLYTCYETEEELALKKKSLLSRNLPPIYDRASLKLTADQKTDLESKGIKPYWRFLLNNEKISWDDKVRGNLHFDPKNLSDPVLIRTDGTLTYSLASVVDDIEYRITDIIRGEDHISNSAIHIQIFKALSSEPPNFSHISLMTTKDKKLSKREGDFSIKELRKNGILSSTIATFFAKIGSSENIKIGKNTKKLINEFSFKKLSKSTVQYDYNELVAFNIKVIHSLTFDEIKNYLNSVNLNDIDEEFWLSIRPNITALQDIEFWHKICKKDIKTKIVNTELISLAIKLLPNTKFDSNTWSIWINNIKKHTKLRGKELFMPIRLALTGKETGPELRDLLPLIGRNLIIRRLNDLNN</sequence>
<comment type="catalytic activity">
    <reaction evidence="8">
        <text>tRNA(Glu) + L-glutamate + ATP = L-glutamyl-tRNA(Glu) + AMP + diphosphate</text>
        <dbReference type="Rhea" id="RHEA:23540"/>
        <dbReference type="Rhea" id="RHEA-COMP:9663"/>
        <dbReference type="Rhea" id="RHEA-COMP:9680"/>
        <dbReference type="ChEBI" id="CHEBI:29985"/>
        <dbReference type="ChEBI" id="CHEBI:30616"/>
        <dbReference type="ChEBI" id="CHEBI:33019"/>
        <dbReference type="ChEBI" id="CHEBI:78442"/>
        <dbReference type="ChEBI" id="CHEBI:78520"/>
        <dbReference type="ChEBI" id="CHEBI:456215"/>
        <dbReference type="EC" id="6.1.1.17"/>
    </reaction>
</comment>
<evidence type="ECO:0000256" key="1">
    <source>
        <dbReference type="ARBA" id="ARBA00007894"/>
    </source>
</evidence>
<dbReference type="OrthoDB" id="9807503at2"/>
<comment type="subcellular location">
    <subcellularLocation>
        <location evidence="8">Cytoplasm</location>
    </subcellularLocation>
</comment>
<evidence type="ECO:0000256" key="2">
    <source>
        <dbReference type="ARBA" id="ARBA00022490"/>
    </source>
</evidence>
<proteinExistence type="inferred from homology"/>
<dbReference type="RefSeq" id="WP_126044995.1">
    <property type="nucleotide sequence ID" value="NZ_RXFM01000067.1"/>
</dbReference>
<evidence type="ECO:0000313" key="11">
    <source>
        <dbReference type="EMBL" id="RST64171.1"/>
    </source>
</evidence>
<evidence type="ECO:0000259" key="9">
    <source>
        <dbReference type="Pfam" id="PF00749"/>
    </source>
</evidence>
<dbReference type="PRINTS" id="PR00987">
    <property type="entry name" value="TRNASYNTHGLU"/>
</dbReference>
<dbReference type="SUPFAM" id="SSF48163">
    <property type="entry name" value="An anticodon-binding domain of class I aminoacyl-tRNA synthetases"/>
    <property type="match status" value="1"/>
</dbReference>
<reference evidence="12" key="1">
    <citation type="submission" date="2018-11" db="EMBL/GenBank/DDBJ databases">
        <title>Phylogenetic, genomic, and biogeographic characterization of a novel and ubiquitous marine invertebrate-associated Rickettsiales parasite, Candidatus Marinoinvertebrata rohwerii, gen. nov., sp. nov.</title>
        <authorList>
            <person name="Klinges J.G."/>
            <person name="Rosales S.M."/>
            <person name="Mcminds R."/>
            <person name="Shaver E.C."/>
            <person name="Shantz A."/>
            <person name="Peters E.C."/>
            <person name="Burkepile D.E."/>
            <person name="Silliman B.R."/>
            <person name="Vega Thurber R.L."/>
        </authorList>
    </citation>
    <scope>NUCLEOTIDE SEQUENCE [LARGE SCALE GENOMIC DNA]</scope>
    <source>
        <strain evidence="12">a_cerv_44</strain>
    </source>
</reference>
<feature type="short sequence motif" description="'KMSKS' region" evidence="8">
    <location>
        <begin position="239"/>
        <end position="243"/>
    </location>
</feature>
<comment type="function">
    <text evidence="8">Catalyzes the attachment of glutamate to tRNA(Glu) in a two-step reaction: glutamate is first activated by ATP to form Glu-AMP and then transferred to the acceptor end of tRNA(Glu).</text>
</comment>
<feature type="binding site" evidence="8">
    <location>
        <position position="242"/>
    </location>
    <ligand>
        <name>ATP</name>
        <dbReference type="ChEBI" id="CHEBI:30616"/>
    </ligand>
</feature>
<evidence type="ECO:0000313" key="12">
    <source>
        <dbReference type="Proteomes" id="UP000279470"/>
    </source>
</evidence>
<evidence type="ECO:0000256" key="5">
    <source>
        <dbReference type="ARBA" id="ARBA00022840"/>
    </source>
</evidence>
<comment type="caution">
    <text evidence="11">The sequence shown here is derived from an EMBL/GenBank/DDBJ whole genome shotgun (WGS) entry which is preliminary data.</text>
</comment>
<protein>
    <recommendedName>
        <fullName evidence="8">Glutamate--tRNA ligase</fullName>
        <ecNumber evidence="8">6.1.1.17</ecNumber>
    </recommendedName>
    <alternativeName>
        <fullName evidence="8">Glutamyl-tRNA synthetase</fullName>
        <shortName evidence="8">GluRS</shortName>
    </alternativeName>
</protein>